<proteinExistence type="predicted"/>
<dbReference type="GeneID" id="106752068"/>
<dbReference type="OrthoDB" id="6086604at2759"/>
<dbReference type="PANTHER" id="PTHR23312:SF8">
    <property type="entry name" value="ARMADILLO REPEAT-CONTAINING PROTEIN 5"/>
    <property type="match status" value="1"/>
</dbReference>
<evidence type="ECO:0000256" key="1">
    <source>
        <dbReference type="SAM" id="MobiDB-lite"/>
    </source>
</evidence>
<dbReference type="SUPFAM" id="SSF54695">
    <property type="entry name" value="POZ domain"/>
    <property type="match status" value="1"/>
</dbReference>
<gene>
    <name evidence="4" type="primary">LOC106752068</name>
</gene>
<dbReference type="InterPro" id="IPR000225">
    <property type="entry name" value="Armadillo"/>
</dbReference>
<feature type="compositionally biased region" description="Polar residues" evidence="1">
    <location>
        <begin position="370"/>
        <end position="382"/>
    </location>
</feature>
<dbReference type="InterPro" id="IPR000210">
    <property type="entry name" value="BTB/POZ_dom"/>
</dbReference>
<evidence type="ECO:0000259" key="2">
    <source>
        <dbReference type="PROSITE" id="PS50097"/>
    </source>
</evidence>
<protein>
    <submittedName>
        <fullName evidence="4">Armadillo repeat-containing protein 5-like</fullName>
    </submittedName>
</protein>
<dbReference type="SUPFAM" id="SSF48371">
    <property type="entry name" value="ARM repeat"/>
    <property type="match status" value="2"/>
</dbReference>
<dbReference type="InterPro" id="IPR016024">
    <property type="entry name" value="ARM-type_fold"/>
</dbReference>
<dbReference type="AlphaFoldDB" id="A0A6P3YD62"/>
<dbReference type="GO" id="GO:0009653">
    <property type="term" value="P:anatomical structure morphogenesis"/>
    <property type="evidence" value="ECO:0007669"/>
    <property type="project" value="TreeGrafter"/>
</dbReference>
<reference evidence="4" key="1">
    <citation type="submission" date="2025-08" db="UniProtKB">
        <authorList>
            <consortium name="RefSeq"/>
        </authorList>
    </citation>
    <scope>IDENTIFICATION</scope>
</reference>
<dbReference type="Pfam" id="PF00651">
    <property type="entry name" value="BTB"/>
    <property type="match status" value="1"/>
</dbReference>
<dbReference type="Proteomes" id="UP000515204">
    <property type="component" value="Unplaced"/>
</dbReference>
<dbReference type="CTD" id="43513"/>
<feature type="region of interest" description="Disordered" evidence="1">
    <location>
        <begin position="370"/>
        <end position="389"/>
    </location>
</feature>
<evidence type="ECO:0000313" key="3">
    <source>
        <dbReference type="Proteomes" id="UP000515204"/>
    </source>
</evidence>
<dbReference type="RefSeq" id="XP_014488960.1">
    <property type="nucleotide sequence ID" value="XM_014633474.1"/>
</dbReference>
<dbReference type="InterPro" id="IPR011989">
    <property type="entry name" value="ARM-like"/>
</dbReference>
<name>A0A6P3YD62_DINQU</name>
<dbReference type="InterPro" id="IPR011333">
    <property type="entry name" value="SKP1/BTB/POZ_sf"/>
</dbReference>
<accession>A0A6P3YD62</accession>
<dbReference type="Gene3D" id="3.30.710.10">
    <property type="entry name" value="Potassium Channel Kv1.1, Chain A"/>
    <property type="match status" value="1"/>
</dbReference>
<feature type="domain" description="BTB" evidence="2">
    <location>
        <begin position="695"/>
        <end position="751"/>
    </location>
</feature>
<keyword evidence="3" id="KW-1185">Reference proteome</keyword>
<dbReference type="Gene3D" id="1.25.10.10">
    <property type="entry name" value="Leucine-rich Repeat Variant"/>
    <property type="match status" value="2"/>
</dbReference>
<feature type="compositionally biased region" description="Acidic residues" evidence="1">
    <location>
        <begin position="457"/>
        <end position="468"/>
    </location>
</feature>
<sequence length="863" mass="96467">MSELLDVQELKEHIRVNSKSDIVTCLSQLRNEPLRCKDFTKNGGLSILVELLRSSNRAIINMCLSILANACISSDAREKVQGSNIGDNIIHIMKNHTLDSKVHCRACRLVGNLSECKWHAEALYNGGVIEPLTTFLKLQTNRQTYLTAIRAIRNIWSFYEGSREKILQLQAVRLIAQLFVMAEDKKYTELMDVCLKAMCTFLVTQDKIADFVRCSAQMEADKDKQGYKALILCCIRGNNLAIKCLCNLCQSTGCRLVLGTLGVAELLITITRNGSAGDGELFRKVVVTLCLFCQESVHRMKMKTAGGLEVFVMLLKQPKFAKYHPILLDALTQFAYCDNSIVTLTKHGLLEVLMAKLTDSVADTTVMETSELSPISSSNGSNKRCYGSTPCRKYSRISEGRYSRYYTMHRFDGDSSPGSSTSVSSSPPSTPPLLYYDFKMETDNGDDNYSPVYSDTEWGDDEEPDEEADSLKSCKSLTIDADNLRDSEKAIKGVLCASTALLLLYRVSLLPQPIYRLADPMTIKSLLIYISRTKNEKAITILIRIVRNAAYFMPLLKQGFVFDVQGVPEWGEYIFHLRKVAETGGAFGQLSSVLLRGEERHKLLFAVSIPFLIVHSRITLKSLLHNHGGLQMILRLLSEPSHELHERAIWSICRLAAALQIRPEAVDKSGPATVASSVLFLREYPRESSHPQPSPTVTFELDDGTTVDACRRVLCQRSDAFRAMLEGNFSESGKRRVRLRNASRDGLNTLILAASGIPYTHRSIESLLDAVLLADKFLMPDLSDALTDSSVAKLSHENFSRAWWWAKTNACHELRSCCVKTFLTASMTNGQTVQAFRDFSATAAFDEFLAEIREIIMDLLCQP</sequence>
<dbReference type="PROSITE" id="PS50097">
    <property type="entry name" value="BTB"/>
    <property type="match status" value="1"/>
</dbReference>
<evidence type="ECO:0000313" key="4">
    <source>
        <dbReference type="RefSeq" id="XP_014488960.1"/>
    </source>
</evidence>
<dbReference type="InterPro" id="IPR055445">
    <property type="entry name" value="ARM_ARMC5"/>
</dbReference>
<feature type="region of interest" description="Disordered" evidence="1">
    <location>
        <begin position="443"/>
        <end position="470"/>
    </location>
</feature>
<dbReference type="KEGG" id="dqu:106752068"/>
<dbReference type="Pfam" id="PF24768">
    <property type="entry name" value="ARM_ARMC5"/>
    <property type="match status" value="1"/>
</dbReference>
<dbReference type="PANTHER" id="PTHR23312">
    <property type="entry name" value="ARMC5 ARMADILLO REPEAT-CONTAINING -RELATED"/>
    <property type="match status" value="1"/>
</dbReference>
<dbReference type="SMART" id="SM00185">
    <property type="entry name" value="ARM"/>
    <property type="match status" value="4"/>
</dbReference>
<dbReference type="GO" id="GO:0005829">
    <property type="term" value="C:cytosol"/>
    <property type="evidence" value="ECO:0007669"/>
    <property type="project" value="TreeGrafter"/>
</dbReference>
<organism evidence="3 4">
    <name type="scientific">Dinoponera quadriceps</name>
    <name type="common">South American ant</name>
    <dbReference type="NCBI Taxonomy" id="609295"/>
    <lineage>
        <taxon>Eukaryota</taxon>
        <taxon>Metazoa</taxon>
        <taxon>Ecdysozoa</taxon>
        <taxon>Arthropoda</taxon>
        <taxon>Hexapoda</taxon>
        <taxon>Insecta</taxon>
        <taxon>Pterygota</taxon>
        <taxon>Neoptera</taxon>
        <taxon>Endopterygota</taxon>
        <taxon>Hymenoptera</taxon>
        <taxon>Apocrita</taxon>
        <taxon>Aculeata</taxon>
        <taxon>Formicoidea</taxon>
        <taxon>Formicidae</taxon>
        <taxon>Ponerinae</taxon>
        <taxon>Ponerini</taxon>
        <taxon>Dinoponera</taxon>
    </lineage>
</organism>